<sequence>MSTTTTSVLERKPTNISITTNPSHDLNINTSDSIPSPRPNECLIHVRATGICGSDVHFWKEGKIGSSIITQDCGLGHESAGEIIQIGSEVKDLKVGKFRSLFILYRLSLLYRTFHIHTSSTTAHFVLSLTLASLVGDRVALECGIPCSKPSCTACRTGQYHGCPDIIFFSSPPVHGTLRRYHVHPAAWLHKLPDNISFEEGALLEPLSVALAGIDRSGLRMGDPLVICGAGPIGMVSLLSAHAAGAAPIAITDLDESRLKMAKELVPRVRTVLVKREESPGEIASNVKAALGQEAKLVIECTGVQSSIWSGIYAARFGGTVFIIGVGKDKQEIPFMYASFREIDIRFQFRYRETYPKAIMLVSEGLINLKPLVTHRYTLEQAQEAFATASTPSAKAVKVQLLDE</sequence>
<dbReference type="Gene3D" id="3.90.180.10">
    <property type="entry name" value="Medium-chain alcohol dehydrogenases, catalytic domain"/>
    <property type="match status" value="2"/>
</dbReference>
<accession>A0A8H6R8P7</accession>
<evidence type="ECO:0000259" key="11">
    <source>
        <dbReference type="Pfam" id="PF08240"/>
    </source>
</evidence>
<dbReference type="GO" id="GO:0003939">
    <property type="term" value="F:L-iditol 2-dehydrogenase (NAD+) activity"/>
    <property type="evidence" value="ECO:0007669"/>
    <property type="project" value="TreeGrafter"/>
</dbReference>
<dbReference type="InterPro" id="IPR013149">
    <property type="entry name" value="ADH-like_C"/>
</dbReference>
<dbReference type="InterPro" id="IPR036291">
    <property type="entry name" value="NAD(P)-bd_dom_sf"/>
</dbReference>
<evidence type="ECO:0000256" key="6">
    <source>
        <dbReference type="ARBA" id="ARBA00023002"/>
    </source>
</evidence>
<dbReference type="GO" id="GO:0006062">
    <property type="term" value="P:sorbitol catabolic process"/>
    <property type="evidence" value="ECO:0007669"/>
    <property type="project" value="TreeGrafter"/>
</dbReference>
<dbReference type="FunFam" id="3.40.50.720:FF:000068">
    <property type="entry name" value="Sorbitol dehydrogenase"/>
    <property type="match status" value="1"/>
</dbReference>
<dbReference type="InterPro" id="IPR011032">
    <property type="entry name" value="GroES-like_sf"/>
</dbReference>
<dbReference type="PANTHER" id="PTHR43161">
    <property type="entry name" value="SORBITOL DEHYDROGENASE"/>
    <property type="match status" value="1"/>
</dbReference>
<protein>
    <submittedName>
        <fullName evidence="12">L-arabinitol 4-dehydrogenase</fullName>
    </submittedName>
</protein>
<dbReference type="SUPFAM" id="SSF50129">
    <property type="entry name" value="GroES-like"/>
    <property type="match status" value="2"/>
</dbReference>
<comment type="similarity">
    <text evidence="3 8">Belongs to the zinc-containing alcohol dehydrogenase family.</text>
</comment>
<dbReference type="InterPro" id="IPR013154">
    <property type="entry name" value="ADH-like_N"/>
</dbReference>
<dbReference type="Gene3D" id="3.40.50.720">
    <property type="entry name" value="NAD(P)-binding Rossmann-like Domain"/>
    <property type="match status" value="1"/>
</dbReference>
<evidence type="ECO:0000259" key="10">
    <source>
        <dbReference type="Pfam" id="PF00107"/>
    </source>
</evidence>
<dbReference type="Pfam" id="PF00107">
    <property type="entry name" value="ADH_zinc_N"/>
    <property type="match status" value="1"/>
</dbReference>
<dbReference type="PROSITE" id="PS00059">
    <property type="entry name" value="ADH_ZINC"/>
    <property type="match status" value="1"/>
</dbReference>
<evidence type="ECO:0000313" key="13">
    <source>
        <dbReference type="Proteomes" id="UP000660729"/>
    </source>
</evidence>
<evidence type="ECO:0000256" key="4">
    <source>
        <dbReference type="ARBA" id="ARBA00022723"/>
    </source>
</evidence>
<dbReference type="OrthoDB" id="2148442at2759"/>
<feature type="domain" description="Alcohol dehydrogenase-like N-terminal" evidence="11">
    <location>
        <begin position="39"/>
        <end position="97"/>
    </location>
</feature>
<keyword evidence="7" id="KW-0520">NAD</keyword>
<keyword evidence="4 8" id="KW-0479">Metal-binding</keyword>
<dbReference type="Pfam" id="PF08240">
    <property type="entry name" value="ADH_N"/>
    <property type="match status" value="2"/>
</dbReference>
<proteinExistence type="inferred from homology"/>
<gene>
    <name evidence="12" type="ORF">HII31_12121</name>
</gene>
<evidence type="ECO:0000256" key="9">
    <source>
        <dbReference type="SAM" id="MobiDB-lite"/>
    </source>
</evidence>
<evidence type="ECO:0000256" key="3">
    <source>
        <dbReference type="ARBA" id="ARBA00008072"/>
    </source>
</evidence>
<dbReference type="EMBL" id="JABCIY010000251">
    <property type="protein sequence ID" value="KAF7186563.1"/>
    <property type="molecule type" value="Genomic_DNA"/>
</dbReference>
<dbReference type="InterPro" id="IPR045306">
    <property type="entry name" value="SDH-like"/>
</dbReference>
<reference evidence="12" key="1">
    <citation type="submission" date="2020-04" db="EMBL/GenBank/DDBJ databases">
        <title>Draft genome resource of the tomato pathogen Pseudocercospora fuligena.</title>
        <authorList>
            <person name="Zaccaron A."/>
        </authorList>
    </citation>
    <scope>NUCLEOTIDE SEQUENCE</scope>
    <source>
        <strain evidence="12">PF001</strain>
    </source>
</reference>
<organism evidence="12 13">
    <name type="scientific">Pseudocercospora fuligena</name>
    <dbReference type="NCBI Taxonomy" id="685502"/>
    <lineage>
        <taxon>Eukaryota</taxon>
        <taxon>Fungi</taxon>
        <taxon>Dikarya</taxon>
        <taxon>Ascomycota</taxon>
        <taxon>Pezizomycotina</taxon>
        <taxon>Dothideomycetes</taxon>
        <taxon>Dothideomycetidae</taxon>
        <taxon>Mycosphaerellales</taxon>
        <taxon>Mycosphaerellaceae</taxon>
        <taxon>Pseudocercospora</taxon>
    </lineage>
</organism>
<dbReference type="AlphaFoldDB" id="A0A8H6R8P7"/>
<comment type="pathway">
    <text evidence="2">Carbohydrate degradation.</text>
</comment>
<dbReference type="PANTHER" id="PTHR43161:SF13">
    <property type="entry name" value="D-XYLULOSE REDUCTASE"/>
    <property type="match status" value="1"/>
</dbReference>
<dbReference type="CDD" id="cd05285">
    <property type="entry name" value="sorbitol_DH"/>
    <property type="match status" value="1"/>
</dbReference>
<feature type="domain" description="Alcohol dehydrogenase-like C-terminal" evidence="10">
    <location>
        <begin position="232"/>
        <end position="363"/>
    </location>
</feature>
<evidence type="ECO:0000313" key="12">
    <source>
        <dbReference type="EMBL" id="KAF7186563.1"/>
    </source>
</evidence>
<dbReference type="InterPro" id="IPR002328">
    <property type="entry name" value="ADH_Zn_CS"/>
</dbReference>
<dbReference type="SUPFAM" id="SSF51735">
    <property type="entry name" value="NAD(P)-binding Rossmann-fold domains"/>
    <property type="match status" value="1"/>
</dbReference>
<evidence type="ECO:0000256" key="7">
    <source>
        <dbReference type="ARBA" id="ARBA00023027"/>
    </source>
</evidence>
<feature type="domain" description="Alcohol dehydrogenase-like N-terminal" evidence="11">
    <location>
        <begin position="135"/>
        <end position="194"/>
    </location>
</feature>
<dbReference type="GO" id="GO:0008270">
    <property type="term" value="F:zinc ion binding"/>
    <property type="evidence" value="ECO:0007669"/>
    <property type="project" value="InterPro"/>
</dbReference>
<dbReference type="Proteomes" id="UP000660729">
    <property type="component" value="Unassembled WGS sequence"/>
</dbReference>
<comment type="cofactor">
    <cofactor evidence="1 8">
        <name>Zn(2+)</name>
        <dbReference type="ChEBI" id="CHEBI:29105"/>
    </cofactor>
</comment>
<evidence type="ECO:0000256" key="1">
    <source>
        <dbReference type="ARBA" id="ARBA00001947"/>
    </source>
</evidence>
<evidence type="ECO:0000256" key="8">
    <source>
        <dbReference type="RuleBase" id="RU361277"/>
    </source>
</evidence>
<evidence type="ECO:0000256" key="2">
    <source>
        <dbReference type="ARBA" id="ARBA00004921"/>
    </source>
</evidence>
<comment type="caution">
    <text evidence="12">The sequence shown here is derived from an EMBL/GenBank/DDBJ whole genome shotgun (WGS) entry which is preliminary data.</text>
</comment>
<feature type="region of interest" description="Disordered" evidence="9">
    <location>
        <begin position="1"/>
        <end position="23"/>
    </location>
</feature>
<keyword evidence="5 8" id="KW-0862">Zinc</keyword>
<name>A0A8H6R8P7_9PEZI</name>
<keyword evidence="13" id="KW-1185">Reference proteome</keyword>
<keyword evidence="6" id="KW-0560">Oxidoreductase</keyword>
<evidence type="ECO:0000256" key="5">
    <source>
        <dbReference type="ARBA" id="ARBA00022833"/>
    </source>
</evidence>